<proteinExistence type="predicted"/>
<evidence type="ECO:0000259" key="1">
    <source>
        <dbReference type="PROSITE" id="PS50879"/>
    </source>
</evidence>
<dbReference type="InterPro" id="IPR044730">
    <property type="entry name" value="RNase_H-like_dom_plant"/>
</dbReference>
<dbReference type="PROSITE" id="PS50879">
    <property type="entry name" value="RNASE_H_1"/>
    <property type="match status" value="1"/>
</dbReference>
<dbReference type="Proteomes" id="UP001652660">
    <property type="component" value="Chromosome 1e"/>
</dbReference>
<reference evidence="3" key="2">
    <citation type="submission" date="2025-08" db="UniProtKB">
        <authorList>
            <consortium name="RefSeq"/>
        </authorList>
    </citation>
    <scope>IDENTIFICATION</scope>
    <source>
        <tissue evidence="3">Leaves</tissue>
    </source>
</reference>
<dbReference type="PANTHER" id="PTHR33116:SF82">
    <property type="entry name" value="RNASE H FAMILY PROTEIN"/>
    <property type="match status" value="1"/>
</dbReference>
<dbReference type="InterPro" id="IPR036691">
    <property type="entry name" value="Endo/exonu/phosph_ase_sf"/>
</dbReference>
<protein>
    <recommendedName>
        <fullName evidence="1">RNase H type-1 domain-containing protein</fullName>
    </recommendedName>
</protein>
<dbReference type="RefSeq" id="XP_071926132.1">
    <property type="nucleotide sequence ID" value="XM_072070031.1"/>
</dbReference>
<keyword evidence="2" id="KW-1185">Reference proteome</keyword>
<sequence>MFWNVRGVSKAPTVRRLKKLIQIHKIQFLAICEPCLEVGRAERYRCRLKFHSLLHNSMGTIWFFIQENFSGSIIGESPQHVSIRLSHDHIPGSRVVVPFVHARCTADERIELWADLLRDNPGPDAWLVGGDFNVILEADEKMGEWPFTSAEAMDFGHFIGEANLTDVAFVGAQFTWCNNRHCEAQIWKWLDRVSVNEGCYDAGISLSVSHLAPEPSDHAPLPISVSTIVDNKPRPFRFLNVWAERDDFLNVVRKSWGQLCLESSPMHTLCLKLKRLKGANRAWNKEVVGDIFQAVKHKEEEIRLAKVHMETDDSEEARSGFVWGRLISNNFLLAQELLSSIGKPSGKANVALKLDMSKAYDQVSWIFLTQALRRFGFGERWIDMIWRLVSNVCFSVLVNGASVGFFKSTRGVRQGDPLSPGLFIIGAEVLSRSLNKLLENRDFKCFSVPRAFSKITHLSADDIIIFSSVCPTSLWHVMQTIGWYEEVSGQQINVQKSGFLVHEKLSSRCVARVRRVTGFVSKSFPVRYLGYPLFIGRRKSEYCMGLMQSVIIRMGAWRSRCLSFRGRITFIKHVLSAIPIHLLMATSPPKGALALAERAMANFLWGEREDGRLQSVSDHSVVDFVSNGGWNQFLLRRWVPDAVVTEIINRPIPVGDGQDRAIWCLTESGDFSLASTYLLSSGQQPTSFMFDRVWYPLLLVKISFFMVRLLRNQLPLASALGRLNVHGPSKCFCCTAPESESLEHIFSDGDIAQFLWAYFRNAVGVVYRGTGVRSRLAGWWSLPTRHSRMKSLHTVLPSLICWLIWLAQNLAFFEGQSLRRQTIYDHILADAIGLVGGEAVGVPDGFSSWHAFYARKSGGGGVLRDSSGDMVFGFSIPLGELTSLQAEAKSLIYGVKQCVLWGFSGVQVEVDSLLLANILRGKSKCLWVIRLEIDTIQATCELDWTVGHCYREANQVADALAKVGASDSGTLIYTSHSKLPRPVRGALILDKAGIPTIRVRAGRPSLEAVRKFFSSLNLKDHISIGLLDYRHERLDSDKTLSWRISLRTVLHVGDSATPMKSVKKIAWRLCLILNMHATWEGLLTRSPDGVKAYVPVNKDVTSGRSREIVEYAPFDGVGQEDALLPASDTEPDLRQGVG</sequence>
<dbReference type="PANTHER" id="PTHR33116">
    <property type="entry name" value="REVERSE TRANSCRIPTASE ZINC-BINDING DOMAIN-CONTAINING PROTEIN-RELATED-RELATED"/>
    <property type="match status" value="1"/>
</dbReference>
<reference evidence="2" key="1">
    <citation type="journal article" date="2025" name="Foods">
        <title>Unveiling the Microbial Signatures of Arabica Coffee Cherries: Insights into Ripeness Specific Diversity, Functional Traits, and Implications for Quality and Safety.</title>
        <authorList>
            <consortium name="RefSeq"/>
            <person name="Tenea G.N."/>
            <person name="Cifuentes V."/>
            <person name="Reyes P."/>
            <person name="Cevallos-Vallejos M."/>
        </authorList>
    </citation>
    <scope>NUCLEOTIDE SEQUENCE [LARGE SCALE GENOMIC DNA]</scope>
</reference>
<evidence type="ECO:0000313" key="2">
    <source>
        <dbReference type="Proteomes" id="UP001652660"/>
    </source>
</evidence>
<evidence type="ECO:0000313" key="3">
    <source>
        <dbReference type="RefSeq" id="XP_071926132.1"/>
    </source>
</evidence>
<dbReference type="Pfam" id="PF00078">
    <property type="entry name" value="RVT_1"/>
    <property type="match status" value="1"/>
</dbReference>
<dbReference type="InterPro" id="IPR002156">
    <property type="entry name" value="RNaseH_domain"/>
</dbReference>
<feature type="domain" description="RNase H type-1" evidence="1">
    <location>
        <begin position="835"/>
        <end position="966"/>
    </location>
</feature>
<dbReference type="Gene3D" id="3.30.420.10">
    <property type="entry name" value="Ribonuclease H-like superfamily/Ribonuclease H"/>
    <property type="match status" value="1"/>
</dbReference>
<gene>
    <name evidence="3" type="primary">LOC140016499</name>
</gene>
<dbReference type="InterPro" id="IPR012337">
    <property type="entry name" value="RNaseH-like_sf"/>
</dbReference>
<dbReference type="CDD" id="cd06222">
    <property type="entry name" value="RNase_H_like"/>
    <property type="match status" value="1"/>
</dbReference>
<accession>A0ABM4W2X4</accession>
<organism evidence="2 3">
    <name type="scientific">Coffea arabica</name>
    <name type="common">Arabian coffee</name>
    <dbReference type="NCBI Taxonomy" id="13443"/>
    <lineage>
        <taxon>Eukaryota</taxon>
        <taxon>Viridiplantae</taxon>
        <taxon>Streptophyta</taxon>
        <taxon>Embryophyta</taxon>
        <taxon>Tracheophyta</taxon>
        <taxon>Spermatophyta</taxon>
        <taxon>Magnoliopsida</taxon>
        <taxon>eudicotyledons</taxon>
        <taxon>Gunneridae</taxon>
        <taxon>Pentapetalae</taxon>
        <taxon>asterids</taxon>
        <taxon>lamiids</taxon>
        <taxon>Gentianales</taxon>
        <taxon>Rubiaceae</taxon>
        <taxon>Ixoroideae</taxon>
        <taxon>Gardenieae complex</taxon>
        <taxon>Bertiereae - Coffeeae clade</taxon>
        <taxon>Coffeeae</taxon>
        <taxon>Coffea</taxon>
    </lineage>
</organism>
<dbReference type="Pfam" id="PF13966">
    <property type="entry name" value="zf-RVT"/>
    <property type="match status" value="1"/>
</dbReference>
<dbReference type="SUPFAM" id="SSF56219">
    <property type="entry name" value="DNase I-like"/>
    <property type="match status" value="1"/>
</dbReference>
<dbReference type="InterPro" id="IPR036397">
    <property type="entry name" value="RNaseH_sf"/>
</dbReference>
<dbReference type="InterPro" id="IPR026960">
    <property type="entry name" value="RVT-Znf"/>
</dbReference>
<dbReference type="Gene3D" id="3.60.10.10">
    <property type="entry name" value="Endonuclease/exonuclease/phosphatase"/>
    <property type="match status" value="1"/>
</dbReference>
<dbReference type="SUPFAM" id="SSF53098">
    <property type="entry name" value="Ribonuclease H-like"/>
    <property type="match status" value="1"/>
</dbReference>
<dbReference type="Pfam" id="PF13456">
    <property type="entry name" value="RVT_3"/>
    <property type="match status" value="1"/>
</dbReference>
<dbReference type="GeneID" id="140016499"/>
<name>A0ABM4W2X4_COFAR</name>
<dbReference type="InterPro" id="IPR000477">
    <property type="entry name" value="RT_dom"/>
</dbReference>